<dbReference type="SUPFAM" id="SSF46955">
    <property type="entry name" value="Putative DNA-binding domain"/>
    <property type="match status" value="1"/>
</dbReference>
<dbReference type="Gene3D" id="1.10.1660.10">
    <property type="match status" value="1"/>
</dbReference>
<evidence type="ECO:0000259" key="5">
    <source>
        <dbReference type="PROSITE" id="PS50937"/>
    </source>
</evidence>
<name>A0A6N7IMD0_9FIRM</name>
<dbReference type="PANTHER" id="PTHR30204">
    <property type="entry name" value="REDOX-CYCLING DRUG-SENSING TRANSCRIPTIONAL ACTIVATOR SOXR"/>
    <property type="match status" value="1"/>
</dbReference>
<dbReference type="GO" id="GO:0003677">
    <property type="term" value="F:DNA binding"/>
    <property type="evidence" value="ECO:0007669"/>
    <property type="project" value="UniProtKB-KW"/>
</dbReference>
<sequence length="239" mass="27819">MTQESKECKMSDLVRLSGVSKQTIHFYLREGLLLPPVRSSKNMAYYDRSTVDDIRFIKELQEKYYLPLAVIKEILKAKREGQDLGEKDHLLMFNQLFLQARNGGSDEHFDEDSFLAKTGLTKKELHQLSLIGIISQPTETENRLFDGFDLAIARALKELITMGLDLEDLMLYGDFLRLSRREAELVHDRIFNRYAGEKHQPLKEIQIRLEKVKSLLTAKAYREFFINHRHHYGTEKGGN</sequence>
<dbReference type="OrthoDB" id="9811000at2"/>
<keyword evidence="3" id="KW-0238">DNA-binding</keyword>
<proteinExistence type="predicted"/>
<comment type="caution">
    <text evidence="6">The sequence shown here is derived from an EMBL/GenBank/DDBJ whole genome shotgun (WGS) entry which is preliminary data.</text>
</comment>
<dbReference type="AlphaFoldDB" id="A0A6N7IMD0"/>
<evidence type="ECO:0000256" key="4">
    <source>
        <dbReference type="ARBA" id="ARBA00023163"/>
    </source>
</evidence>
<feature type="domain" description="HTH merR-type" evidence="5">
    <location>
        <begin position="15"/>
        <end position="77"/>
    </location>
</feature>
<keyword evidence="1" id="KW-0678">Repressor</keyword>
<reference evidence="6 7" key="1">
    <citation type="submission" date="2019-10" db="EMBL/GenBank/DDBJ databases">
        <title>Comparative genomics of sulfur disproportionating microorganisms.</title>
        <authorList>
            <person name="Ward L.M."/>
            <person name="Bertran E."/>
            <person name="Johnston D."/>
        </authorList>
    </citation>
    <scope>NUCLEOTIDE SEQUENCE [LARGE SCALE GENOMIC DNA]</scope>
    <source>
        <strain evidence="6 7">DSM 14055</strain>
    </source>
</reference>
<dbReference type="InterPro" id="IPR000551">
    <property type="entry name" value="MerR-type_HTH_dom"/>
</dbReference>
<gene>
    <name evidence="6" type="ORF">GFC01_02400</name>
</gene>
<dbReference type="PRINTS" id="PR00040">
    <property type="entry name" value="HTHMERR"/>
</dbReference>
<evidence type="ECO:0000313" key="7">
    <source>
        <dbReference type="Proteomes" id="UP000441717"/>
    </source>
</evidence>
<dbReference type="PANTHER" id="PTHR30204:SF69">
    <property type="entry name" value="MERR-FAMILY TRANSCRIPTIONAL REGULATOR"/>
    <property type="match status" value="1"/>
</dbReference>
<dbReference type="Pfam" id="PF13411">
    <property type="entry name" value="MerR_1"/>
    <property type="match status" value="1"/>
</dbReference>
<dbReference type="GO" id="GO:0003700">
    <property type="term" value="F:DNA-binding transcription factor activity"/>
    <property type="evidence" value="ECO:0007669"/>
    <property type="project" value="InterPro"/>
</dbReference>
<dbReference type="Proteomes" id="UP000441717">
    <property type="component" value="Unassembled WGS sequence"/>
</dbReference>
<evidence type="ECO:0000313" key="6">
    <source>
        <dbReference type="EMBL" id="MQL51135.1"/>
    </source>
</evidence>
<dbReference type="InterPro" id="IPR047057">
    <property type="entry name" value="MerR_fam"/>
</dbReference>
<keyword evidence="4" id="KW-0804">Transcription</keyword>
<evidence type="ECO:0000256" key="2">
    <source>
        <dbReference type="ARBA" id="ARBA00023015"/>
    </source>
</evidence>
<organism evidence="6 7">
    <name type="scientific">Desulfofundulus thermobenzoicus</name>
    <dbReference type="NCBI Taxonomy" id="29376"/>
    <lineage>
        <taxon>Bacteria</taxon>
        <taxon>Bacillati</taxon>
        <taxon>Bacillota</taxon>
        <taxon>Clostridia</taxon>
        <taxon>Eubacteriales</taxon>
        <taxon>Peptococcaceae</taxon>
        <taxon>Desulfofundulus</taxon>
    </lineage>
</organism>
<dbReference type="RefSeq" id="WP_152945057.1">
    <property type="nucleotide sequence ID" value="NZ_WHYR01000004.1"/>
</dbReference>
<dbReference type="EMBL" id="WHYR01000004">
    <property type="protein sequence ID" value="MQL51135.1"/>
    <property type="molecule type" value="Genomic_DNA"/>
</dbReference>
<keyword evidence="7" id="KW-1185">Reference proteome</keyword>
<evidence type="ECO:0000256" key="1">
    <source>
        <dbReference type="ARBA" id="ARBA00022491"/>
    </source>
</evidence>
<evidence type="ECO:0000256" key="3">
    <source>
        <dbReference type="ARBA" id="ARBA00023125"/>
    </source>
</evidence>
<dbReference type="PROSITE" id="PS50937">
    <property type="entry name" value="HTH_MERR_2"/>
    <property type="match status" value="1"/>
</dbReference>
<protein>
    <submittedName>
        <fullName evidence="6">MerR family transcriptional regulator</fullName>
    </submittedName>
</protein>
<keyword evidence="2" id="KW-0805">Transcription regulation</keyword>
<accession>A0A6N7IMD0</accession>
<dbReference type="SMART" id="SM00422">
    <property type="entry name" value="HTH_MERR"/>
    <property type="match status" value="1"/>
</dbReference>
<dbReference type="InterPro" id="IPR009061">
    <property type="entry name" value="DNA-bd_dom_put_sf"/>
</dbReference>